<dbReference type="EMBL" id="CP029288">
    <property type="protein sequence ID" value="AWR98153.1"/>
    <property type="molecule type" value="Genomic_DNA"/>
</dbReference>
<dbReference type="InterPro" id="IPR007555">
    <property type="entry name" value="DUF499"/>
</dbReference>
<dbReference type="KEGG" id="asul:DFR86_11810"/>
<name>A0A2U9IQ84_9CREN</name>
<dbReference type="Proteomes" id="UP000248410">
    <property type="component" value="Chromosome"/>
</dbReference>
<evidence type="ECO:0000313" key="1">
    <source>
        <dbReference type="EMBL" id="AWR96102.1"/>
    </source>
</evidence>
<dbReference type="AlphaFoldDB" id="A0A2U9IQ84"/>
<reference evidence="2 3" key="1">
    <citation type="submission" date="2018-05" db="EMBL/GenBank/DDBJ databases">
        <title>Complete Genome Sequences of Extremely Thermoacidophilic, Metal-Mobilizing Type-Strain Members of the Archaeal Family Sulfolobaceae: Acidianus brierleyi DSM-1651T, Acidianus sulfidivorans DSM-18786T, Metallosphaera hakonensis DSM-7519T, and Metallosphaera prunae DSM-10039T.</title>
        <authorList>
            <person name="Counts J.A."/>
            <person name="Kelly R.M."/>
        </authorList>
    </citation>
    <scope>NUCLEOTIDE SEQUENCE [LARGE SCALE GENOMIC DNA]</scope>
    <source>
        <strain evidence="2 3">JP7</strain>
    </source>
</reference>
<dbReference type="Pfam" id="PF04465">
    <property type="entry name" value="DUF499"/>
    <property type="match status" value="1"/>
</dbReference>
<keyword evidence="3" id="KW-1185">Reference proteome</keyword>
<evidence type="ECO:0000313" key="3">
    <source>
        <dbReference type="Proteomes" id="UP000248410"/>
    </source>
</evidence>
<dbReference type="OrthoDB" id="25002at2157"/>
<protein>
    <submittedName>
        <fullName evidence="2">Uncharacterized protein</fullName>
    </submittedName>
</protein>
<organism evidence="2 3">
    <name type="scientific">Acidianus sulfidivorans JP7</name>
    <dbReference type="NCBI Taxonomy" id="619593"/>
    <lineage>
        <taxon>Archaea</taxon>
        <taxon>Thermoproteota</taxon>
        <taxon>Thermoprotei</taxon>
        <taxon>Sulfolobales</taxon>
        <taxon>Sulfolobaceae</taxon>
        <taxon>Acidianus</taxon>
    </lineage>
</organism>
<gene>
    <name evidence="1" type="ORF">DFR86_00080</name>
    <name evidence="2" type="ORF">DFR86_11810</name>
</gene>
<proteinExistence type="predicted"/>
<sequence>MYEDPDKFFSITYFTDTIKTLVDEVSHNFKLGQGKSYILPSLFGGGKTHTLITLYHGFKNPGIAKEYGLDIPSGIKVIVIGGKDKYTAPSPMEPVNNVKTLWGYIGQQLGKYSIIERYDDELMSPEKSTLEELFRGEKVLLLIDEIAYYLQRMKNSVFGHYYYQCLLFFENLASVINSTQSVLIVTIPARTTKDYMGIERETGYGEEVLELWKRIEKSGTILQSPISSTIDLAKVLKKRLFEDNLDTAPTQLISEYSNLVNHNRDHIDASFINDLINSYPFHPFYIKTLQRIVEVHPALQKSRDAIRISRIVVRKLFNERPSRDLVLASDIDIKRSDIQNLLLHDYDEFKNVVTEIQNKTKGLEIYFVLANYIFLNTFIYKLGMEPGNFINLLPDTKEIVTSIIDLEMLRAGNLTIADVENKIQNLNSIPYLIPYNDKYWFTAYKDPKTLCISEGQRVTDAEVINKMEQYLEGKSIIYNKKGSYNIFVNSDPYKIVSDLDELIDDDEPKYKAILVREPKTNPDESQLKYQLKRFIYNTSKGQRKNQNSIAVIFSTDQFRYNNIKENLKVTIGCEKVDENLDSYYADQITKKVAKEVLKKYMDDLENAMMTNLLNYYNKIAYPINNDVEVKNLGVEGKTVLERAEDALKSEGKLLDSFNYDLLKYHLELISVNLSNQKWNYSDILSMFYTNSSLPWVREDDIKRAILDGVERMEIGVLTNGVLYFKRKENEDYSNNIITDSSIILPAEEAAKLQIEQLQKEESKEYEQGDVVYREYYVIEYDGKTYRLESLLNEPTWLDMFRNGNLRKVSETLERGVELEVEPVEVSKPSGENENIIVKLRKVGTYQGTVNLEVLDGDTKIFEKNGIDVINQDEVISVPITVTHNTTLKVIVRYDSKEKMKDVKVSVKTLPDFITVPPEQIPENGVLTRLDLMLKSRDEITSVMSKLPQINGEKVLSGELKIEYDNGNELMTLEFSFQRIRDINTMNRRVSSAITLVGIQGTKISLDLRISINSNKPLNDREKEILKELVKYGQAEIKVRQNGEVLR</sequence>
<dbReference type="EMBL" id="CP029288">
    <property type="protein sequence ID" value="AWR96102.1"/>
    <property type="molecule type" value="Genomic_DNA"/>
</dbReference>
<accession>A0A2U9IQ84</accession>
<evidence type="ECO:0000313" key="2">
    <source>
        <dbReference type="EMBL" id="AWR98153.1"/>
    </source>
</evidence>